<keyword evidence="2" id="KW-0695">RNA-directed DNA polymerase</keyword>
<keyword evidence="2" id="KW-0548">Nucleotidyltransferase</keyword>
<dbReference type="Proteomes" id="UP001174136">
    <property type="component" value="Unassembled WGS sequence"/>
</dbReference>
<dbReference type="InterPro" id="IPR000477">
    <property type="entry name" value="RT_dom"/>
</dbReference>
<dbReference type="CDD" id="cd01650">
    <property type="entry name" value="RT_nLTR_like"/>
    <property type="match status" value="1"/>
</dbReference>
<evidence type="ECO:0000313" key="2">
    <source>
        <dbReference type="EMBL" id="KAK0136909.1"/>
    </source>
</evidence>
<dbReference type="GO" id="GO:0003964">
    <property type="term" value="F:RNA-directed DNA polymerase activity"/>
    <property type="evidence" value="ECO:0007669"/>
    <property type="project" value="UniProtKB-KW"/>
</dbReference>
<dbReference type="PANTHER" id="PTHR33332">
    <property type="entry name" value="REVERSE TRANSCRIPTASE DOMAIN-CONTAINING PROTEIN"/>
    <property type="match status" value="1"/>
</dbReference>
<sequence>MTVADQDGGVRERTERGLGNATVSLTECKQRRKSEPQLCAVLEEACMGEPNVDSFFSTRGLHLLHLNIRSLLPKINEIRLLSISNKVGLLCFTETWLDDSIKDAEIEIENYFLIRRDRNRKVASKLVEKLPDQSGQYGESHILDFYSQQEVKVDGFSFQKVSEAVVLERLKSLNISKATGFDNIPSRFLKDAAEVITPCITHIINLSIVQGHFPNDLKLARVIPLYKKGSKLDHGNYRPVSILCSLSKIIERIIYEQIDKYLASQNLLYEFQSGFRKSHSTDTCLLYLTDYIRRVRVVDKGNFCGMVMLDLQKAFDTVDHGILVRKLKAIGFNDLAVRWVRSFLKDRKQVVDIGGTISEPQSIDCGVPQGSVLGPLFFLLYINDLKSVCSCELFLYADDSALLVSHKDKSIVERTLSEELLKVSRWMSDNRLSLHLGKTEAILFGSKIKLKRSPGFKVLVGDHEISVKDSVSYLGCVLDCHLSGVGQAQKVLAKVNQRVRFLARISSFLDRKALLTLASALIQPYFDYACCSWYKGVLKHLKLRLQTAQNKVLRIILNLPMRSHLDISHFESIGWLKVEDRVSQIHLCMVHKIVHGVVPRYLINYFDRVRDVHRYSTRGSSTDFVPPRVKSNLGKESFLYVATSLWNRLPGDLKLAQQSQGRNAFLSWKFKQHFTLRKEKGEKNITVQCNLCLPATNLLSASKDSTSNLKKHLKLSCFFKPAIHSRVLQRAEMASDDGGERSAMPTIPPLKQATLSTSAITQKKVNSLVLEFIIADV</sequence>
<name>A0AA47MBA3_MERPO</name>
<dbReference type="AlphaFoldDB" id="A0AA47MBA3"/>
<reference evidence="2" key="1">
    <citation type="journal article" date="2023" name="Front. Mar. Sci.">
        <title>A new Merluccius polli reference genome to investigate the effects of global change in West African waters.</title>
        <authorList>
            <person name="Mateo J.L."/>
            <person name="Blanco-Fernandez C."/>
            <person name="Garcia-Vazquez E."/>
            <person name="Machado-Schiaffino G."/>
        </authorList>
    </citation>
    <scope>NUCLEOTIDE SEQUENCE</scope>
    <source>
        <strain evidence="2">C29</strain>
        <tissue evidence="2">Fin</tissue>
    </source>
</reference>
<dbReference type="Pfam" id="PF00078">
    <property type="entry name" value="RVT_1"/>
    <property type="match status" value="1"/>
</dbReference>
<evidence type="ECO:0000259" key="1">
    <source>
        <dbReference type="PROSITE" id="PS50878"/>
    </source>
</evidence>
<dbReference type="EMBL" id="JAOPHQ010005122">
    <property type="protein sequence ID" value="KAK0136909.1"/>
    <property type="molecule type" value="Genomic_DNA"/>
</dbReference>
<gene>
    <name evidence="2" type="ORF">N1851_026931</name>
</gene>
<dbReference type="PROSITE" id="PS50878">
    <property type="entry name" value="RT_POL"/>
    <property type="match status" value="1"/>
</dbReference>
<evidence type="ECO:0000313" key="3">
    <source>
        <dbReference type="Proteomes" id="UP001174136"/>
    </source>
</evidence>
<keyword evidence="2" id="KW-0808">Transferase</keyword>
<keyword evidence="3" id="KW-1185">Reference proteome</keyword>
<dbReference type="SUPFAM" id="SSF56672">
    <property type="entry name" value="DNA/RNA polymerases"/>
    <property type="match status" value="1"/>
</dbReference>
<accession>A0AA47MBA3</accession>
<feature type="domain" description="Reverse transcriptase" evidence="1">
    <location>
        <begin position="206"/>
        <end position="478"/>
    </location>
</feature>
<organism evidence="2 3">
    <name type="scientific">Merluccius polli</name>
    <name type="common">Benguela hake</name>
    <name type="synonym">Merluccius cadenati</name>
    <dbReference type="NCBI Taxonomy" id="89951"/>
    <lineage>
        <taxon>Eukaryota</taxon>
        <taxon>Metazoa</taxon>
        <taxon>Chordata</taxon>
        <taxon>Craniata</taxon>
        <taxon>Vertebrata</taxon>
        <taxon>Euteleostomi</taxon>
        <taxon>Actinopterygii</taxon>
        <taxon>Neopterygii</taxon>
        <taxon>Teleostei</taxon>
        <taxon>Neoteleostei</taxon>
        <taxon>Acanthomorphata</taxon>
        <taxon>Zeiogadaria</taxon>
        <taxon>Gadariae</taxon>
        <taxon>Gadiformes</taxon>
        <taxon>Gadoidei</taxon>
        <taxon>Merlucciidae</taxon>
        <taxon>Merluccius</taxon>
    </lineage>
</organism>
<protein>
    <submittedName>
        <fullName evidence="2">RNA-directed DNA polymerase from transposon X-element</fullName>
    </submittedName>
</protein>
<comment type="caution">
    <text evidence="2">The sequence shown here is derived from an EMBL/GenBank/DDBJ whole genome shotgun (WGS) entry which is preliminary data.</text>
</comment>
<proteinExistence type="predicted"/>
<dbReference type="InterPro" id="IPR043502">
    <property type="entry name" value="DNA/RNA_pol_sf"/>
</dbReference>